<comment type="caution">
    <text evidence="3">The sequence shown here is derived from an EMBL/GenBank/DDBJ whole genome shotgun (WGS) entry which is preliminary data.</text>
</comment>
<organism evidence="3 4">
    <name type="scientific">Zizania palustris</name>
    <name type="common">Northern wild rice</name>
    <dbReference type="NCBI Taxonomy" id="103762"/>
    <lineage>
        <taxon>Eukaryota</taxon>
        <taxon>Viridiplantae</taxon>
        <taxon>Streptophyta</taxon>
        <taxon>Embryophyta</taxon>
        <taxon>Tracheophyta</taxon>
        <taxon>Spermatophyta</taxon>
        <taxon>Magnoliopsida</taxon>
        <taxon>Liliopsida</taxon>
        <taxon>Poales</taxon>
        <taxon>Poaceae</taxon>
        <taxon>BOP clade</taxon>
        <taxon>Oryzoideae</taxon>
        <taxon>Oryzeae</taxon>
        <taxon>Zizaniinae</taxon>
        <taxon>Zizania</taxon>
    </lineage>
</organism>
<reference evidence="3" key="2">
    <citation type="submission" date="2021-02" db="EMBL/GenBank/DDBJ databases">
        <authorList>
            <person name="Kimball J.A."/>
            <person name="Haas M.W."/>
            <person name="Macchietto M."/>
            <person name="Kono T."/>
            <person name="Duquette J."/>
            <person name="Shao M."/>
        </authorList>
    </citation>
    <scope>NUCLEOTIDE SEQUENCE</scope>
    <source>
        <tissue evidence="3">Fresh leaf tissue</tissue>
    </source>
</reference>
<evidence type="ECO:0000313" key="4">
    <source>
        <dbReference type="Proteomes" id="UP000729402"/>
    </source>
</evidence>
<protein>
    <submittedName>
        <fullName evidence="3">Uncharacterized protein</fullName>
    </submittedName>
</protein>
<evidence type="ECO:0000256" key="1">
    <source>
        <dbReference type="SAM" id="Coils"/>
    </source>
</evidence>
<feature type="coiled-coil region" evidence="1">
    <location>
        <begin position="56"/>
        <end position="153"/>
    </location>
</feature>
<proteinExistence type="predicted"/>
<dbReference type="AlphaFoldDB" id="A0A8J5R052"/>
<reference evidence="3" key="1">
    <citation type="journal article" date="2021" name="bioRxiv">
        <title>Whole Genome Assembly and Annotation of Northern Wild Rice, Zizania palustris L., Supports a Whole Genome Duplication in the Zizania Genus.</title>
        <authorList>
            <person name="Haas M."/>
            <person name="Kono T."/>
            <person name="Macchietto M."/>
            <person name="Millas R."/>
            <person name="McGilp L."/>
            <person name="Shao M."/>
            <person name="Duquette J."/>
            <person name="Hirsch C.N."/>
            <person name="Kimball J."/>
        </authorList>
    </citation>
    <scope>NUCLEOTIDE SEQUENCE</scope>
    <source>
        <tissue evidence="3">Fresh leaf tissue</tissue>
    </source>
</reference>
<dbReference type="Proteomes" id="UP000729402">
    <property type="component" value="Unassembled WGS sequence"/>
</dbReference>
<feature type="region of interest" description="Disordered" evidence="2">
    <location>
        <begin position="303"/>
        <end position="323"/>
    </location>
</feature>
<keyword evidence="4" id="KW-1185">Reference proteome</keyword>
<accession>A0A8J5R052</accession>
<keyword evidence="1" id="KW-0175">Coiled coil</keyword>
<dbReference type="EMBL" id="JAAALK010000290">
    <property type="protein sequence ID" value="KAG8047840.1"/>
    <property type="molecule type" value="Genomic_DNA"/>
</dbReference>
<evidence type="ECO:0000256" key="2">
    <source>
        <dbReference type="SAM" id="MobiDB-lite"/>
    </source>
</evidence>
<name>A0A8J5R052_ZIZPA</name>
<evidence type="ECO:0000313" key="3">
    <source>
        <dbReference type="EMBL" id="KAG8047840.1"/>
    </source>
</evidence>
<gene>
    <name evidence="3" type="ORF">GUJ93_ZPchr0008g13419</name>
</gene>
<sequence length="323" mass="36333">MKKTNILWIMKKVVWRTRKKYVTKIQFKGLRQLRSLTRKSLNRGLEGQAVLACAATLSGEREIAQLREENEALQRNLSFSEARVAQMDNMISTERRARQGLEAANKELEAERIVLRAEIERVRLEHANAGSELVRLQEEASQLLNQKNTLTTENARLSGVLEETTLSKDALIEEKLKSEKVATEVIEQMLGVLEYFGTTGSLPSDDNVTLLHRLKRIQGAAKQMKTAGIRYGELSGQVSAIGLLRYYEDLGRTITPSAEGSITFDDERLLTPSEGVTAAWRAFQTSWRAEGRSAIKAWIDEGQRQKQVRNQASSSQPPPNPQV</sequence>